<reference evidence="1 2" key="1">
    <citation type="submission" date="2014-03" db="EMBL/GenBank/DDBJ databases">
        <title>Genome sequence of Clostridium litorale W6, DSM 5388.</title>
        <authorList>
            <person name="Poehlein A."/>
            <person name="Jagirdar A."/>
            <person name="Khonsari B."/>
            <person name="Chibani C.M."/>
            <person name="Gutierrez Gutierrez D.A."/>
            <person name="Davydova E."/>
            <person name="Alghaithi H.S."/>
            <person name="Nair K.P."/>
            <person name="Dhamotharan K."/>
            <person name="Chandran L."/>
            <person name="G W."/>
            <person name="Daniel R."/>
        </authorList>
    </citation>
    <scope>NUCLEOTIDE SEQUENCE [LARGE SCALE GENOMIC DNA]</scope>
    <source>
        <strain evidence="1 2">W6</strain>
    </source>
</reference>
<gene>
    <name evidence="1" type="primary">grdX</name>
    <name evidence="1" type="ORF">CLIT_20c00920</name>
</gene>
<accession>A0A069RJM4</accession>
<name>A0A069RJM4_PEPLI</name>
<dbReference type="Proteomes" id="UP000027946">
    <property type="component" value="Unassembled WGS sequence"/>
</dbReference>
<sequence>MKIITNNPLVKEELVRQANRPDKVEEIIFVDCDYMGVLEKVRDLVHTGYEILTHPLYGSVKPNETPYRTIFIKEGKGLNVESLTLIEGAIQTVQKFQLNYKTPVWDEKVTNDFQVVDLDLIVNTLNEIQFL</sequence>
<proteinExistence type="predicted"/>
<dbReference type="NCBIfam" id="NF038093">
    <property type="entry name" value="GrdX"/>
    <property type="match status" value="1"/>
</dbReference>
<dbReference type="eggNOG" id="ENOG5032Y6H">
    <property type="taxonomic scope" value="Bacteria"/>
</dbReference>
<dbReference type="OrthoDB" id="9815289at2"/>
<dbReference type="EMBL" id="JJMM01000020">
    <property type="protein sequence ID" value="KDR94447.1"/>
    <property type="molecule type" value="Genomic_DNA"/>
</dbReference>
<evidence type="ECO:0000313" key="2">
    <source>
        <dbReference type="Proteomes" id="UP000027946"/>
    </source>
</evidence>
<dbReference type="InterPro" id="IPR047735">
    <property type="entry name" value="GrdX-like"/>
</dbReference>
<organism evidence="1 2">
    <name type="scientific">Peptoclostridium litorale DSM 5388</name>
    <dbReference type="NCBI Taxonomy" id="1121324"/>
    <lineage>
        <taxon>Bacteria</taxon>
        <taxon>Bacillati</taxon>
        <taxon>Bacillota</taxon>
        <taxon>Clostridia</taxon>
        <taxon>Peptostreptococcales</taxon>
        <taxon>Peptoclostridiaceae</taxon>
        <taxon>Peptoclostridium</taxon>
    </lineage>
</organism>
<comment type="caution">
    <text evidence="1">The sequence shown here is derived from an EMBL/GenBank/DDBJ whole genome shotgun (WGS) entry which is preliminary data.</text>
</comment>
<keyword evidence="2" id="KW-1185">Reference proteome</keyword>
<dbReference type="STRING" id="1121324.CLIT_20c00920"/>
<dbReference type="AlphaFoldDB" id="A0A069RJM4"/>
<protein>
    <submittedName>
        <fullName evidence="1">Putative glycine reductase complex component GrdX</fullName>
    </submittedName>
</protein>
<evidence type="ECO:0000313" key="1">
    <source>
        <dbReference type="EMBL" id="KDR94447.1"/>
    </source>
</evidence>